<protein>
    <submittedName>
        <fullName evidence="5">Pentatricopeptide repeat-containing family protein</fullName>
    </submittedName>
</protein>
<dbReference type="OrthoDB" id="185373at2759"/>
<dbReference type="Pfam" id="PF01535">
    <property type="entry name" value="PPR"/>
    <property type="match status" value="5"/>
</dbReference>
<evidence type="ECO:0000256" key="4">
    <source>
        <dbReference type="SAM" id="MobiDB-lite"/>
    </source>
</evidence>
<accession>A0A5A7PWS0</accession>
<dbReference type="InterPro" id="IPR011990">
    <property type="entry name" value="TPR-like_helical_dom_sf"/>
</dbReference>
<dbReference type="PANTHER" id="PTHR46128">
    <property type="entry name" value="MITOCHONDRIAL GROUP I INTRON SPLICING FACTOR CCM1"/>
    <property type="match status" value="1"/>
</dbReference>
<evidence type="ECO:0000313" key="5">
    <source>
        <dbReference type="EMBL" id="GER37126.1"/>
    </source>
</evidence>
<dbReference type="SUPFAM" id="SSF48452">
    <property type="entry name" value="TPR-like"/>
    <property type="match status" value="1"/>
</dbReference>
<feature type="repeat" description="PPR" evidence="3">
    <location>
        <begin position="285"/>
        <end position="319"/>
    </location>
</feature>
<reference evidence="6" key="1">
    <citation type="journal article" date="2019" name="Curr. Biol.">
        <title>Genome Sequence of Striga asiatica Provides Insight into the Evolution of Plant Parasitism.</title>
        <authorList>
            <person name="Yoshida S."/>
            <person name="Kim S."/>
            <person name="Wafula E.K."/>
            <person name="Tanskanen J."/>
            <person name="Kim Y.M."/>
            <person name="Honaas L."/>
            <person name="Yang Z."/>
            <person name="Spallek T."/>
            <person name="Conn C.E."/>
            <person name="Ichihashi Y."/>
            <person name="Cheong K."/>
            <person name="Cui S."/>
            <person name="Der J.P."/>
            <person name="Gundlach H."/>
            <person name="Jiao Y."/>
            <person name="Hori C."/>
            <person name="Ishida J.K."/>
            <person name="Kasahara H."/>
            <person name="Kiba T."/>
            <person name="Kim M.S."/>
            <person name="Koo N."/>
            <person name="Laohavisit A."/>
            <person name="Lee Y.H."/>
            <person name="Lumba S."/>
            <person name="McCourt P."/>
            <person name="Mortimer J.C."/>
            <person name="Mutuku J.M."/>
            <person name="Nomura T."/>
            <person name="Sasaki-Sekimoto Y."/>
            <person name="Seto Y."/>
            <person name="Wang Y."/>
            <person name="Wakatake T."/>
            <person name="Sakakibara H."/>
            <person name="Demura T."/>
            <person name="Yamaguchi S."/>
            <person name="Yoneyama K."/>
            <person name="Manabe R.I."/>
            <person name="Nelson D.C."/>
            <person name="Schulman A.H."/>
            <person name="Timko M.P."/>
            <person name="dePamphilis C.W."/>
            <person name="Choi D."/>
            <person name="Shirasu K."/>
        </authorList>
    </citation>
    <scope>NUCLEOTIDE SEQUENCE [LARGE SCALE GENOMIC DNA]</scope>
    <source>
        <strain evidence="6">cv. UVA1</strain>
    </source>
</reference>
<evidence type="ECO:0000256" key="2">
    <source>
        <dbReference type="ARBA" id="ARBA00022737"/>
    </source>
</evidence>
<keyword evidence="6" id="KW-1185">Reference proteome</keyword>
<evidence type="ECO:0000313" key="6">
    <source>
        <dbReference type="Proteomes" id="UP000325081"/>
    </source>
</evidence>
<comment type="caution">
    <text evidence="5">The sequence shown here is derived from an EMBL/GenBank/DDBJ whole genome shotgun (WGS) entry which is preliminary data.</text>
</comment>
<proteinExistence type="inferred from homology"/>
<dbReference type="InterPro" id="IPR050872">
    <property type="entry name" value="PPR_P_subfamily"/>
</dbReference>
<name>A0A5A7PWS0_STRAF</name>
<feature type="repeat" description="PPR" evidence="3">
    <location>
        <begin position="390"/>
        <end position="424"/>
    </location>
</feature>
<evidence type="ECO:0000256" key="3">
    <source>
        <dbReference type="PROSITE-ProRule" id="PRU00708"/>
    </source>
</evidence>
<feature type="compositionally biased region" description="Basic residues" evidence="4">
    <location>
        <begin position="18"/>
        <end position="36"/>
    </location>
</feature>
<dbReference type="NCBIfam" id="TIGR00756">
    <property type="entry name" value="PPR"/>
    <property type="match status" value="6"/>
</dbReference>
<dbReference type="InterPro" id="IPR002885">
    <property type="entry name" value="PPR_rpt"/>
</dbReference>
<feature type="repeat" description="PPR" evidence="3">
    <location>
        <begin position="320"/>
        <end position="354"/>
    </location>
</feature>
<dbReference type="PROSITE" id="PS51375">
    <property type="entry name" value="PPR"/>
    <property type="match status" value="7"/>
</dbReference>
<evidence type="ECO:0000256" key="1">
    <source>
        <dbReference type="ARBA" id="ARBA00007626"/>
    </source>
</evidence>
<dbReference type="Pfam" id="PF13041">
    <property type="entry name" value="PPR_2"/>
    <property type="match status" value="2"/>
</dbReference>
<comment type="similarity">
    <text evidence="1">Belongs to the PPR family. P subfamily.</text>
</comment>
<gene>
    <name evidence="5" type="ORF">STAS_13516</name>
</gene>
<feature type="repeat" description="PPR" evidence="3">
    <location>
        <begin position="250"/>
        <end position="284"/>
    </location>
</feature>
<dbReference type="Proteomes" id="UP000325081">
    <property type="component" value="Unassembled WGS sequence"/>
</dbReference>
<feature type="region of interest" description="Disordered" evidence="4">
    <location>
        <begin position="1"/>
        <end position="47"/>
    </location>
</feature>
<sequence length="439" mass="50062">MINSRFNPSRALPNHIHSSSRQKPTKPQRPRPHKPSRNQLRPPIPFLDHLKNCRDPDDLLPALRDFHEAGHRHGYPSYASLVYRLARARKFDDVETVLDFLRAHDIKCDEPLFIGLLRHYGKANLIDRAVEVFHDMGRSFNCPRTVQSFNTILNVLVAAGRIPAAVELFERGRAMGFRPNAVSHNIMIKLWLENGDWEQARKVFDEMLEREVGPTVVTYNSQIGFLCKRGRFEEAKTLFDDMKSKGKHGNAVTYALLMEGLCGFGRFKEAKKTMFDMEYHGCQAELVNYGVLMTDLVRRGLIDEAKDLLAEMKKRRIKPDVVMYNILINYFCKEGFASDAYKILVGMQVDGCKPNAATYRMVVDCFCRGEDFVGGLKVLNATLNSNHVPRVETFCSMGLGLLRSGNMDGACFVLEEMEKRGMSLGTDSWEVLVREVMCR</sequence>
<feature type="repeat" description="PPR" evidence="3">
    <location>
        <begin position="180"/>
        <end position="214"/>
    </location>
</feature>
<feature type="repeat" description="PPR" evidence="3">
    <location>
        <begin position="215"/>
        <end position="249"/>
    </location>
</feature>
<organism evidence="5 6">
    <name type="scientific">Striga asiatica</name>
    <name type="common">Asiatic witchweed</name>
    <name type="synonym">Buchnera asiatica</name>
    <dbReference type="NCBI Taxonomy" id="4170"/>
    <lineage>
        <taxon>Eukaryota</taxon>
        <taxon>Viridiplantae</taxon>
        <taxon>Streptophyta</taxon>
        <taxon>Embryophyta</taxon>
        <taxon>Tracheophyta</taxon>
        <taxon>Spermatophyta</taxon>
        <taxon>Magnoliopsida</taxon>
        <taxon>eudicotyledons</taxon>
        <taxon>Gunneridae</taxon>
        <taxon>Pentapetalae</taxon>
        <taxon>asterids</taxon>
        <taxon>lamiids</taxon>
        <taxon>Lamiales</taxon>
        <taxon>Orobanchaceae</taxon>
        <taxon>Buchnereae</taxon>
        <taxon>Striga</taxon>
    </lineage>
</organism>
<feature type="repeat" description="PPR" evidence="3">
    <location>
        <begin position="145"/>
        <end position="179"/>
    </location>
</feature>
<dbReference type="PANTHER" id="PTHR46128:SF356">
    <property type="entry name" value="PENTACOTRIPEPTIDE-REPEAT REGION OF PRORP DOMAIN-CONTAINING PROTEIN"/>
    <property type="match status" value="1"/>
</dbReference>
<dbReference type="AlphaFoldDB" id="A0A5A7PWS0"/>
<keyword evidence="2" id="KW-0677">Repeat</keyword>
<dbReference type="EMBL" id="BKCP01005294">
    <property type="protein sequence ID" value="GER37126.1"/>
    <property type="molecule type" value="Genomic_DNA"/>
</dbReference>
<dbReference type="Gene3D" id="1.25.40.10">
    <property type="entry name" value="Tetratricopeptide repeat domain"/>
    <property type="match status" value="5"/>
</dbReference>